<keyword evidence="6" id="KW-0687">Ribonucleoprotein</keyword>
<accession>A0A834NZW6</accession>
<dbReference type="GO" id="GO:1990904">
    <property type="term" value="C:ribonucleoprotein complex"/>
    <property type="evidence" value="ECO:0007669"/>
    <property type="project" value="UniProtKB-KW"/>
</dbReference>
<dbReference type="AlphaFoldDB" id="A0A834NZW6"/>
<dbReference type="InterPro" id="IPR019338">
    <property type="entry name" value="Ribosomal_bL35m"/>
</dbReference>
<reference evidence="9" key="1">
    <citation type="journal article" date="2020" name="G3 (Bethesda)">
        <title>High-Quality Assemblies for Three Invasive Social Wasps from the &lt;i&gt;Vespula&lt;/i&gt; Genus.</title>
        <authorList>
            <person name="Harrop T.W.R."/>
            <person name="Guhlin J."/>
            <person name="McLaughlin G.M."/>
            <person name="Permina E."/>
            <person name="Stockwell P."/>
            <person name="Gilligan J."/>
            <person name="Le Lec M.F."/>
            <person name="Gruber M.A.M."/>
            <person name="Quinn O."/>
            <person name="Lovegrove M."/>
            <person name="Duncan E.J."/>
            <person name="Remnant E.J."/>
            <person name="Van Eeckhoven J."/>
            <person name="Graham B."/>
            <person name="Knapp R.A."/>
            <person name="Langford K.W."/>
            <person name="Kronenberg Z."/>
            <person name="Press M.O."/>
            <person name="Eacker S.M."/>
            <person name="Wilson-Rankin E.E."/>
            <person name="Purcell J."/>
            <person name="Lester P.J."/>
            <person name="Dearden P.K."/>
        </authorList>
    </citation>
    <scope>NUCLEOTIDE SEQUENCE</scope>
    <source>
        <strain evidence="9">Volc-1</strain>
    </source>
</reference>
<keyword evidence="4" id="KW-0689">Ribosomal protein</keyword>
<proteinExistence type="inferred from homology"/>
<evidence type="ECO:0000256" key="3">
    <source>
        <dbReference type="ARBA" id="ARBA00022946"/>
    </source>
</evidence>
<gene>
    <name evidence="9" type="ORF">H0235_009764</name>
</gene>
<dbReference type="PANTHER" id="PTHR15909:SF0">
    <property type="entry name" value="LARGE RIBOSOMAL SUBUNIT PROTEIN BL35M"/>
    <property type="match status" value="1"/>
</dbReference>
<evidence type="ECO:0000256" key="1">
    <source>
        <dbReference type="ARBA" id="ARBA00004173"/>
    </source>
</evidence>
<evidence type="ECO:0000256" key="7">
    <source>
        <dbReference type="ARBA" id="ARBA00035273"/>
    </source>
</evidence>
<evidence type="ECO:0000256" key="8">
    <source>
        <dbReference type="ARBA" id="ARBA00035418"/>
    </source>
</evidence>
<dbReference type="GO" id="GO:0006412">
    <property type="term" value="P:translation"/>
    <property type="evidence" value="ECO:0007669"/>
    <property type="project" value="InterPro"/>
</dbReference>
<comment type="subcellular location">
    <subcellularLocation>
        <location evidence="1">Mitochondrion</location>
    </subcellularLocation>
</comment>
<comment type="caution">
    <text evidence="9">The sequence shown here is derived from an EMBL/GenBank/DDBJ whole genome shotgun (WGS) entry which is preliminary data.</text>
</comment>
<name>A0A834NZW6_VESPE</name>
<evidence type="ECO:0000256" key="5">
    <source>
        <dbReference type="ARBA" id="ARBA00023128"/>
    </source>
</evidence>
<evidence type="ECO:0000313" key="10">
    <source>
        <dbReference type="Proteomes" id="UP000600918"/>
    </source>
</evidence>
<dbReference type="Proteomes" id="UP000600918">
    <property type="component" value="Unassembled WGS sequence"/>
</dbReference>
<evidence type="ECO:0000313" key="9">
    <source>
        <dbReference type="EMBL" id="KAF7421928.1"/>
    </source>
</evidence>
<evidence type="ECO:0000256" key="2">
    <source>
        <dbReference type="ARBA" id="ARBA00006598"/>
    </source>
</evidence>
<evidence type="ECO:0000256" key="6">
    <source>
        <dbReference type="ARBA" id="ARBA00023274"/>
    </source>
</evidence>
<keyword evidence="3" id="KW-0809">Transit peptide</keyword>
<keyword evidence="5" id="KW-0496">Mitochondrion</keyword>
<dbReference type="SUPFAM" id="SSF143034">
    <property type="entry name" value="L35p-like"/>
    <property type="match status" value="1"/>
</dbReference>
<dbReference type="Pfam" id="PF01632">
    <property type="entry name" value="Ribosomal_L35p"/>
    <property type="match status" value="1"/>
</dbReference>
<dbReference type="InterPro" id="IPR037229">
    <property type="entry name" value="Ribosomal_bL35_sf"/>
</dbReference>
<organism evidence="9 10">
    <name type="scientific">Vespula pensylvanica</name>
    <name type="common">Western yellow jacket</name>
    <name type="synonym">Wasp</name>
    <dbReference type="NCBI Taxonomy" id="30213"/>
    <lineage>
        <taxon>Eukaryota</taxon>
        <taxon>Metazoa</taxon>
        <taxon>Ecdysozoa</taxon>
        <taxon>Arthropoda</taxon>
        <taxon>Hexapoda</taxon>
        <taxon>Insecta</taxon>
        <taxon>Pterygota</taxon>
        <taxon>Neoptera</taxon>
        <taxon>Endopterygota</taxon>
        <taxon>Hymenoptera</taxon>
        <taxon>Apocrita</taxon>
        <taxon>Aculeata</taxon>
        <taxon>Vespoidea</taxon>
        <taxon>Vespidae</taxon>
        <taxon>Vespinae</taxon>
        <taxon>Vespula</taxon>
    </lineage>
</organism>
<keyword evidence="10" id="KW-1185">Reference proteome</keyword>
<dbReference type="GO" id="GO:0005739">
    <property type="term" value="C:mitochondrion"/>
    <property type="evidence" value="ECO:0007669"/>
    <property type="project" value="UniProtKB-SubCell"/>
</dbReference>
<dbReference type="InterPro" id="IPR021137">
    <property type="entry name" value="Ribosomal_bL35-like"/>
</dbReference>
<dbReference type="GO" id="GO:0005840">
    <property type="term" value="C:ribosome"/>
    <property type="evidence" value="ECO:0007669"/>
    <property type="project" value="UniProtKB-KW"/>
</dbReference>
<sequence length="187" mass="22291">MLRVISAAVRGIVPRATVGNAGALLFKEHPKLFTNITQNRCSSLLSTQTWFDRNRVKEKTSIGTVMPHGNILSSMQDTLTIPKRTLTKFSLKKGKRKTVKTVIKRFYRLNWGIWIRRYVAHDKHMWRKTEGRKNRLRQHIFTNGTQSWLLDTMVTKYWRRPRFYIDDPYNPYHKREEFSITRRKPLD</sequence>
<comment type="similarity">
    <text evidence="2">Belongs to the bacterial ribosomal protein bL35 family.</text>
</comment>
<protein>
    <recommendedName>
        <fullName evidence="7">Large ribosomal subunit protein bL35m</fullName>
    </recommendedName>
    <alternativeName>
        <fullName evidence="8">39S ribosomal protein L35, mitochondrial</fullName>
    </alternativeName>
</protein>
<dbReference type="EMBL" id="JACSDY010000008">
    <property type="protein sequence ID" value="KAF7421928.1"/>
    <property type="molecule type" value="Genomic_DNA"/>
</dbReference>
<dbReference type="PANTHER" id="PTHR15909">
    <property type="entry name" value="39S RIBOSOMAL PROTEIN L35, MITOCHONDRIAL"/>
    <property type="match status" value="1"/>
</dbReference>
<dbReference type="OrthoDB" id="5847109at2759"/>
<evidence type="ECO:0000256" key="4">
    <source>
        <dbReference type="ARBA" id="ARBA00022980"/>
    </source>
</evidence>
<dbReference type="GO" id="GO:0003735">
    <property type="term" value="F:structural constituent of ribosome"/>
    <property type="evidence" value="ECO:0007669"/>
    <property type="project" value="InterPro"/>
</dbReference>